<evidence type="ECO:0000256" key="3">
    <source>
        <dbReference type="ARBA" id="ARBA00023098"/>
    </source>
</evidence>
<dbReference type="InterPro" id="IPR045943">
    <property type="entry name" value="DUF6363"/>
</dbReference>
<reference evidence="6" key="2">
    <citation type="journal article" date="2021" name="PeerJ">
        <title>Extensive microbial diversity within the chicken gut microbiome revealed by metagenomics and culture.</title>
        <authorList>
            <person name="Gilroy R."/>
            <person name="Ravi A."/>
            <person name="Getino M."/>
            <person name="Pursley I."/>
            <person name="Horton D.L."/>
            <person name="Alikhan N.F."/>
            <person name="Baker D."/>
            <person name="Gharbi K."/>
            <person name="Hall N."/>
            <person name="Watson M."/>
            <person name="Adriaenssens E.M."/>
            <person name="Foster-Nyarko E."/>
            <person name="Jarju S."/>
            <person name="Secka A."/>
            <person name="Antonio M."/>
            <person name="Oren A."/>
            <person name="Chaudhuri R.R."/>
            <person name="La Ragione R."/>
            <person name="Hildebrand F."/>
            <person name="Pallen M.J."/>
        </authorList>
    </citation>
    <scope>NUCLEOTIDE SEQUENCE</scope>
    <source>
        <strain evidence="6">CHK180-2868</strain>
    </source>
</reference>
<dbReference type="PANTHER" id="PTHR14226:SF25">
    <property type="entry name" value="PHOSPHOESTERASE"/>
    <property type="match status" value="1"/>
</dbReference>
<evidence type="ECO:0000256" key="2">
    <source>
        <dbReference type="ARBA" id="ARBA00022963"/>
    </source>
</evidence>
<dbReference type="GO" id="GO:0016787">
    <property type="term" value="F:hydrolase activity"/>
    <property type="evidence" value="ECO:0007669"/>
    <property type="project" value="UniProtKB-UniRule"/>
</dbReference>
<dbReference type="Gene3D" id="3.40.1090.10">
    <property type="entry name" value="Cytosolic phospholipase A2 catalytic domain"/>
    <property type="match status" value="2"/>
</dbReference>
<comment type="caution">
    <text evidence="6">The sequence shown here is derived from an EMBL/GenBank/DDBJ whole genome shotgun (WGS) entry which is preliminary data.</text>
</comment>
<dbReference type="Pfam" id="PF01734">
    <property type="entry name" value="Patatin"/>
    <property type="match status" value="1"/>
</dbReference>
<dbReference type="InterPro" id="IPR037483">
    <property type="entry name" value="YjjU-like"/>
</dbReference>
<feature type="active site" description="Proton acceptor" evidence="4">
    <location>
        <position position="162"/>
    </location>
</feature>
<dbReference type="AlphaFoldDB" id="A0A9D1A409"/>
<feature type="active site" description="Nucleophile" evidence="4">
    <location>
        <position position="42"/>
    </location>
</feature>
<evidence type="ECO:0000256" key="4">
    <source>
        <dbReference type="PROSITE-ProRule" id="PRU01161"/>
    </source>
</evidence>
<sequence>MEKERKTGLVLEGGGMRGIYTAGVLDVFLDHRIGFDGVIGVSAGAIHGCSFVSGQKGRSIRYYKEYCADKRFMSWESFFRTGNLVNTEFCYHEIPEKLDPYDFQAFARSETAFYVGCSNVETGEPEYIRIRDMKRDIDYIRASASMPYVSETVQAGEMKLLDGGCTDSIPVKAFMKLGYERNVVILTRQKGYKKKPEKAGLERIVYRHYPAFARALRNRPWVYNRQLEEIEELKDCGKAFLIRPSEPLNISRVSKDKNEIEAVYRLGVEDGMRMLPALLEWLGTDAKYFSK</sequence>
<feature type="short sequence motif" description="DGA/G" evidence="4">
    <location>
        <begin position="162"/>
        <end position="164"/>
    </location>
</feature>
<dbReference type="Pfam" id="PF19890">
    <property type="entry name" value="DUF6363"/>
    <property type="match status" value="1"/>
</dbReference>
<reference evidence="6" key="1">
    <citation type="submission" date="2020-10" db="EMBL/GenBank/DDBJ databases">
        <authorList>
            <person name="Gilroy R."/>
        </authorList>
    </citation>
    <scope>NUCLEOTIDE SEQUENCE</scope>
    <source>
        <strain evidence="6">CHK180-2868</strain>
    </source>
</reference>
<keyword evidence="2 4" id="KW-0442">Lipid degradation</keyword>
<dbReference type="InterPro" id="IPR016035">
    <property type="entry name" value="Acyl_Trfase/lysoPLipase"/>
</dbReference>
<feature type="short sequence motif" description="GXSXG" evidence="4">
    <location>
        <begin position="40"/>
        <end position="44"/>
    </location>
</feature>
<accession>A0A9D1A409</accession>
<feature type="short sequence motif" description="GXGXXG" evidence="4">
    <location>
        <begin position="13"/>
        <end position="18"/>
    </location>
</feature>
<dbReference type="CDD" id="cd07208">
    <property type="entry name" value="Pat_hypo_Ecoli_yjju_like"/>
    <property type="match status" value="1"/>
</dbReference>
<keyword evidence="3 4" id="KW-0443">Lipid metabolism</keyword>
<feature type="domain" description="PNPLA" evidence="5">
    <location>
        <begin position="9"/>
        <end position="175"/>
    </location>
</feature>
<evidence type="ECO:0000259" key="5">
    <source>
        <dbReference type="PROSITE" id="PS51635"/>
    </source>
</evidence>
<gene>
    <name evidence="6" type="ORF">IAB28_03885</name>
</gene>
<dbReference type="InterPro" id="IPR002641">
    <property type="entry name" value="PNPLA_dom"/>
</dbReference>
<dbReference type="SUPFAM" id="SSF52151">
    <property type="entry name" value="FabD/lysophospholipase-like"/>
    <property type="match status" value="1"/>
</dbReference>
<dbReference type="PROSITE" id="PS51635">
    <property type="entry name" value="PNPLA"/>
    <property type="match status" value="1"/>
</dbReference>
<evidence type="ECO:0000256" key="1">
    <source>
        <dbReference type="ARBA" id="ARBA00022801"/>
    </source>
</evidence>
<dbReference type="Proteomes" id="UP000824250">
    <property type="component" value="Unassembled WGS sequence"/>
</dbReference>
<name>A0A9D1A409_9FIRM</name>
<evidence type="ECO:0000313" key="6">
    <source>
        <dbReference type="EMBL" id="HIR05090.1"/>
    </source>
</evidence>
<keyword evidence="1 4" id="KW-0378">Hydrolase</keyword>
<dbReference type="EMBL" id="DVGC01000023">
    <property type="protein sequence ID" value="HIR05090.1"/>
    <property type="molecule type" value="Genomic_DNA"/>
</dbReference>
<dbReference type="GO" id="GO:0016042">
    <property type="term" value="P:lipid catabolic process"/>
    <property type="evidence" value="ECO:0007669"/>
    <property type="project" value="UniProtKB-UniRule"/>
</dbReference>
<dbReference type="InterPro" id="IPR050301">
    <property type="entry name" value="NTE"/>
</dbReference>
<proteinExistence type="predicted"/>
<protein>
    <submittedName>
        <fullName evidence="6">Patatin family protein</fullName>
    </submittedName>
</protein>
<organism evidence="6 7">
    <name type="scientific">Candidatus Copromonas faecavium</name>
    <name type="common">nom. illeg.</name>
    <dbReference type="NCBI Taxonomy" id="2840740"/>
    <lineage>
        <taxon>Bacteria</taxon>
        <taxon>Bacillati</taxon>
        <taxon>Bacillota</taxon>
        <taxon>Clostridia</taxon>
        <taxon>Lachnospirales</taxon>
        <taxon>Lachnospiraceae</taxon>
        <taxon>Candidatus Copromonas (nom. illeg.)</taxon>
    </lineage>
</organism>
<dbReference type="PANTHER" id="PTHR14226">
    <property type="entry name" value="NEUROPATHY TARGET ESTERASE/SWISS CHEESE D.MELANOGASTER"/>
    <property type="match status" value="1"/>
</dbReference>
<evidence type="ECO:0000313" key="7">
    <source>
        <dbReference type="Proteomes" id="UP000824250"/>
    </source>
</evidence>